<dbReference type="InterPro" id="IPR013525">
    <property type="entry name" value="ABC2_TM"/>
</dbReference>
<dbReference type="Proteomes" id="UP001501521">
    <property type="component" value="Unassembled WGS sequence"/>
</dbReference>
<feature type="transmembrane region" description="Helical" evidence="8">
    <location>
        <begin position="58"/>
        <end position="80"/>
    </location>
</feature>
<reference evidence="11" key="1">
    <citation type="journal article" date="2019" name="Int. J. Syst. Evol. Microbiol.">
        <title>The Global Catalogue of Microorganisms (GCM) 10K type strain sequencing project: providing services to taxonomists for standard genome sequencing and annotation.</title>
        <authorList>
            <consortium name="The Broad Institute Genomics Platform"/>
            <consortium name="The Broad Institute Genome Sequencing Center for Infectious Disease"/>
            <person name="Wu L."/>
            <person name="Ma J."/>
        </authorList>
    </citation>
    <scope>NUCLEOTIDE SEQUENCE [LARGE SCALE GENOMIC DNA]</scope>
    <source>
        <strain evidence="11">JCM 19125</strain>
    </source>
</reference>
<keyword evidence="3" id="KW-0813">Transport</keyword>
<dbReference type="PANTHER" id="PTHR30413">
    <property type="entry name" value="INNER MEMBRANE TRANSPORT PERMEASE"/>
    <property type="match status" value="1"/>
</dbReference>
<comment type="subcellular location">
    <subcellularLocation>
        <location evidence="1">Cell inner membrane</location>
        <topology evidence="1">Multi-pass membrane protein</topology>
    </subcellularLocation>
</comment>
<feature type="transmembrane region" description="Helical" evidence="8">
    <location>
        <begin position="260"/>
        <end position="282"/>
    </location>
</feature>
<sequence>MAKDTVERSTRRVYTPHKAGIPNLREYFTELWHRLDFAKEMSDTNIRAGNTNTFLGQAWLVLNPLLLAAVYYLLVMIIGGGSRLDANGVPRADFPQIAGGLFLFFLISGIVQACATSVTNAGSLILNMSFPKQLLIFANTYLALRRFVPTMVVYAAIHLLSGKPISWTLLWVPVVVVLAALIGMGLGSIIATWHVYFRDTANFLPYVIRIWLYASPVLYTGEQFLTNPIGNVTGEWILLNPVFGLLGTWADALHGHNPPWYYVATAAAWALVLSIGGILYFISRERDFAVRL</sequence>
<evidence type="ECO:0000256" key="5">
    <source>
        <dbReference type="ARBA" id="ARBA00022692"/>
    </source>
</evidence>
<keyword evidence="6 8" id="KW-1133">Transmembrane helix</keyword>
<evidence type="ECO:0000256" key="8">
    <source>
        <dbReference type="SAM" id="Phobius"/>
    </source>
</evidence>
<evidence type="ECO:0000256" key="7">
    <source>
        <dbReference type="ARBA" id="ARBA00023136"/>
    </source>
</evidence>
<evidence type="ECO:0000256" key="3">
    <source>
        <dbReference type="ARBA" id="ARBA00022448"/>
    </source>
</evidence>
<keyword evidence="4" id="KW-1003">Cell membrane</keyword>
<dbReference type="RefSeq" id="WP_345580224.1">
    <property type="nucleotide sequence ID" value="NZ_BAABLV010000018.1"/>
</dbReference>
<dbReference type="EMBL" id="BAABLV010000018">
    <property type="protein sequence ID" value="GAA4895429.1"/>
    <property type="molecule type" value="Genomic_DNA"/>
</dbReference>
<keyword evidence="11" id="KW-1185">Reference proteome</keyword>
<evidence type="ECO:0000256" key="2">
    <source>
        <dbReference type="ARBA" id="ARBA00007783"/>
    </source>
</evidence>
<keyword evidence="7 8" id="KW-0472">Membrane</keyword>
<proteinExistence type="inferred from homology"/>
<protein>
    <recommendedName>
        <fullName evidence="9">ABC-2 type transporter transmembrane domain-containing protein</fullName>
    </recommendedName>
</protein>
<keyword evidence="5 8" id="KW-0812">Transmembrane</keyword>
<feature type="transmembrane region" description="Helical" evidence="8">
    <location>
        <begin position="169"/>
        <end position="196"/>
    </location>
</feature>
<evidence type="ECO:0000256" key="6">
    <source>
        <dbReference type="ARBA" id="ARBA00022989"/>
    </source>
</evidence>
<feature type="transmembrane region" description="Helical" evidence="8">
    <location>
        <begin position="134"/>
        <end position="157"/>
    </location>
</feature>
<name>A0ABP9F934_9ACTN</name>
<evidence type="ECO:0000259" key="9">
    <source>
        <dbReference type="Pfam" id="PF01061"/>
    </source>
</evidence>
<accession>A0ABP9F934</accession>
<dbReference type="Pfam" id="PF01061">
    <property type="entry name" value="ABC2_membrane"/>
    <property type="match status" value="1"/>
</dbReference>
<comment type="caution">
    <text evidence="10">The sequence shown here is derived from an EMBL/GenBank/DDBJ whole genome shotgun (WGS) entry which is preliminary data.</text>
</comment>
<feature type="domain" description="ABC-2 type transporter transmembrane" evidence="9">
    <location>
        <begin position="52"/>
        <end position="220"/>
    </location>
</feature>
<evidence type="ECO:0000313" key="10">
    <source>
        <dbReference type="EMBL" id="GAA4895429.1"/>
    </source>
</evidence>
<gene>
    <name evidence="10" type="ORF">GCM10025789_11130</name>
</gene>
<organism evidence="10 11">
    <name type="scientific">Tessaracoccus lubricantis</name>
    <dbReference type="NCBI Taxonomy" id="545543"/>
    <lineage>
        <taxon>Bacteria</taxon>
        <taxon>Bacillati</taxon>
        <taxon>Actinomycetota</taxon>
        <taxon>Actinomycetes</taxon>
        <taxon>Propionibacteriales</taxon>
        <taxon>Propionibacteriaceae</taxon>
        <taxon>Tessaracoccus</taxon>
    </lineage>
</organism>
<dbReference type="PANTHER" id="PTHR30413:SF8">
    <property type="entry name" value="TRANSPORT PERMEASE PROTEIN"/>
    <property type="match status" value="1"/>
</dbReference>
<feature type="transmembrane region" description="Helical" evidence="8">
    <location>
        <begin position="101"/>
        <end position="122"/>
    </location>
</feature>
<evidence type="ECO:0000313" key="11">
    <source>
        <dbReference type="Proteomes" id="UP001501521"/>
    </source>
</evidence>
<evidence type="ECO:0000256" key="1">
    <source>
        <dbReference type="ARBA" id="ARBA00004429"/>
    </source>
</evidence>
<comment type="similarity">
    <text evidence="2">Belongs to the ABC-2 integral membrane protein family.</text>
</comment>
<evidence type="ECO:0000256" key="4">
    <source>
        <dbReference type="ARBA" id="ARBA00022475"/>
    </source>
</evidence>